<dbReference type="Proteomes" id="UP001057402">
    <property type="component" value="Chromosome 4"/>
</dbReference>
<sequence length="130" mass="13441">MVGGEAGSRGKGKAVLGRVVVGVIVGSGMLESGDRVVLGKEGLMVGIGNNPPAGRVGIDPPVGRVGLKDEGGMAFGMDGFARRLRAPELPWAFKNRTAKEMTKQRSQEIPILAKTTGNSSSLVLKVKIGS</sequence>
<evidence type="ECO:0000313" key="1">
    <source>
        <dbReference type="EMBL" id="KAI4375885.1"/>
    </source>
</evidence>
<gene>
    <name evidence="1" type="ORF">MLD38_013702</name>
</gene>
<keyword evidence="2" id="KW-1185">Reference proteome</keyword>
<evidence type="ECO:0000313" key="2">
    <source>
        <dbReference type="Proteomes" id="UP001057402"/>
    </source>
</evidence>
<name>A0ACB9RAE3_9MYRT</name>
<organism evidence="1 2">
    <name type="scientific">Melastoma candidum</name>
    <dbReference type="NCBI Taxonomy" id="119954"/>
    <lineage>
        <taxon>Eukaryota</taxon>
        <taxon>Viridiplantae</taxon>
        <taxon>Streptophyta</taxon>
        <taxon>Embryophyta</taxon>
        <taxon>Tracheophyta</taxon>
        <taxon>Spermatophyta</taxon>
        <taxon>Magnoliopsida</taxon>
        <taxon>eudicotyledons</taxon>
        <taxon>Gunneridae</taxon>
        <taxon>Pentapetalae</taxon>
        <taxon>rosids</taxon>
        <taxon>malvids</taxon>
        <taxon>Myrtales</taxon>
        <taxon>Melastomataceae</taxon>
        <taxon>Melastomatoideae</taxon>
        <taxon>Melastomateae</taxon>
        <taxon>Melastoma</taxon>
    </lineage>
</organism>
<comment type="caution">
    <text evidence="1">The sequence shown here is derived from an EMBL/GenBank/DDBJ whole genome shotgun (WGS) entry which is preliminary data.</text>
</comment>
<reference evidence="2" key="1">
    <citation type="journal article" date="2023" name="Front. Plant Sci.">
        <title>Chromosomal-level genome assembly of Melastoma candidum provides insights into trichome evolution.</title>
        <authorList>
            <person name="Zhong Y."/>
            <person name="Wu W."/>
            <person name="Sun C."/>
            <person name="Zou P."/>
            <person name="Liu Y."/>
            <person name="Dai S."/>
            <person name="Zhou R."/>
        </authorList>
    </citation>
    <scope>NUCLEOTIDE SEQUENCE [LARGE SCALE GENOMIC DNA]</scope>
</reference>
<accession>A0ACB9RAE3</accession>
<proteinExistence type="predicted"/>
<protein>
    <submittedName>
        <fullName evidence="1">Uncharacterized protein</fullName>
    </submittedName>
</protein>
<dbReference type="EMBL" id="CM042883">
    <property type="protein sequence ID" value="KAI4375885.1"/>
    <property type="molecule type" value="Genomic_DNA"/>
</dbReference>